<dbReference type="Pfam" id="PF13637">
    <property type="entry name" value="Ank_4"/>
    <property type="match status" value="1"/>
</dbReference>
<dbReference type="SUPFAM" id="SSF48403">
    <property type="entry name" value="Ankyrin repeat"/>
    <property type="match status" value="1"/>
</dbReference>
<gene>
    <name evidence="1" type="ORF">ENE75_16935</name>
</gene>
<dbReference type="Gene3D" id="1.25.40.20">
    <property type="entry name" value="Ankyrin repeat-containing domain"/>
    <property type="match status" value="1"/>
</dbReference>
<reference evidence="1 2" key="1">
    <citation type="submission" date="2019-01" db="EMBL/GenBank/DDBJ databases">
        <authorList>
            <person name="Chen W.-M."/>
        </authorList>
    </citation>
    <scope>NUCLEOTIDE SEQUENCE [LARGE SCALE GENOMIC DNA]</scope>
    <source>
        <strain evidence="1 2">ICH-3</strain>
    </source>
</reference>
<dbReference type="InterPro" id="IPR036770">
    <property type="entry name" value="Ankyrin_rpt-contain_sf"/>
</dbReference>
<evidence type="ECO:0000313" key="2">
    <source>
        <dbReference type="Proteomes" id="UP000288178"/>
    </source>
</evidence>
<name>A0A3S2TPI9_9BURK</name>
<dbReference type="RefSeq" id="WP_128199519.1">
    <property type="nucleotide sequence ID" value="NZ_SACT01000006.1"/>
</dbReference>
<organism evidence="1 2">
    <name type="scientific">Rubrivivax albus</name>
    <dbReference type="NCBI Taxonomy" id="2499835"/>
    <lineage>
        <taxon>Bacteria</taxon>
        <taxon>Pseudomonadati</taxon>
        <taxon>Pseudomonadota</taxon>
        <taxon>Betaproteobacteria</taxon>
        <taxon>Burkholderiales</taxon>
        <taxon>Sphaerotilaceae</taxon>
        <taxon>Rubrivivax</taxon>
    </lineage>
</organism>
<keyword evidence="2" id="KW-1185">Reference proteome</keyword>
<evidence type="ECO:0000313" key="1">
    <source>
        <dbReference type="EMBL" id="RVT50009.1"/>
    </source>
</evidence>
<sequence>MSSGGNWKELFNAAVAGDLDVVRYHVQHGVDIDYAHPEFLSTPLVACILAGQEAAAHLLLDSGAQVDLASEFDGMNPLQAARHAGLAGLEARLLAMGATAPKAPAATAVQRPPWWRRLWTPQRSA</sequence>
<dbReference type="AlphaFoldDB" id="A0A3S2TPI9"/>
<accession>A0A3S2TPI9</accession>
<comment type="caution">
    <text evidence="1">The sequence shown here is derived from an EMBL/GenBank/DDBJ whole genome shotgun (WGS) entry which is preliminary data.</text>
</comment>
<proteinExistence type="predicted"/>
<dbReference type="Proteomes" id="UP000288178">
    <property type="component" value="Unassembled WGS sequence"/>
</dbReference>
<dbReference type="EMBL" id="SACT01000006">
    <property type="protein sequence ID" value="RVT50009.1"/>
    <property type="molecule type" value="Genomic_DNA"/>
</dbReference>
<protein>
    <submittedName>
        <fullName evidence="1">Ankyrin repeat domain-containing protein</fullName>
    </submittedName>
</protein>
<dbReference type="InterPro" id="IPR002110">
    <property type="entry name" value="Ankyrin_rpt"/>
</dbReference>
<dbReference type="OrthoDB" id="1164153at2"/>